<comment type="caution">
    <text evidence="4">The sequence shown here is derived from an EMBL/GenBank/DDBJ whole genome shotgun (WGS) entry which is preliminary data.</text>
</comment>
<dbReference type="SUPFAM" id="SSF49562">
    <property type="entry name" value="C2 domain (Calcium/lipid-binding domain, CaLB)"/>
    <property type="match status" value="1"/>
</dbReference>
<evidence type="ECO:0000256" key="2">
    <source>
        <dbReference type="SAM" id="Phobius"/>
    </source>
</evidence>
<reference evidence="4" key="1">
    <citation type="submission" date="2020-11" db="EMBL/GenBank/DDBJ databases">
        <authorList>
            <consortium name="DOE Joint Genome Institute"/>
            <person name="Ahrendt S."/>
            <person name="Riley R."/>
            <person name="Andreopoulos W."/>
            <person name="Labutti K."/>
            <person name="Pangilinan J."/>
            <person name="Ruiz-Duenas F.J."/>
            <person name="Barrasa J.M."/>
            <person name="Sanchez-Garcia M."/>
            <person name="Camarero S."/>
            <person name="Miyauchi S."/>
            <person name="Serrano A."/>
            <person name="Linde D."/>
            <person name="Babiker R."/>
            <person name="Drula E."/>
            <person name="Ayuso-Fernandez I."/>
            <person name="Pacheco R."/>
            <person name="Padilla G."/>
            <person name="Ferreira P."/>
            <person name="Barriuso J."/>
            <person name="Kellner H."/>
            <person name="Castanera R."/>
            <person name="Alfaro M."/>
            <person name="Ramirez L."/>
            <person name="Pisabarro A.G."/>
            <person name="Kuo A."/>
            <person name="Tritt A."/>
            <person name="Lipzen A."/>
            <person name="He G."/>
            <person name="Yan M."/>
            <person name="Ng V."/>
            <person name="Cullen D."/>
            <person name="Martin F."/>
            <person name="Rosso M.-N."/>
            <person name="Henrissat B."/>
            <person name="Hibbett D."/>
            <person name="Martinez A.T."/>
            <person name="Grigoriev I.V."/>
        </authorList>
    </citation>
    <scope>NUCLEOTIDE SEQUENCE</scope>
    <source>
        <strain evidence="4">CBS 247.69</strain>
    </source>
</reference>
<feature type="region of interest" description="Disordered" evidence="1">
    <location>
        <begin position="175"/>
        <end position="234"/>
    </location>
</feature>
<dbReference type="InterPro" id="IPR035892">
    <property type="entry name" value="C2_domain_sf"/>
</dbReference>
<accession>A0A9P6CFV9</accession>
<feature type="transmembrane region" description="Helical" evidence="2">
    <location>
        <begin position="329"/>
        <end position="349"/>
    </location>
</feature>
<dbReference type="AlphaFoldDB" id="A0A9P6CFV9"/>
<keyword evidence="2" id="KW-0812">Transmembrane</keyword>
<organism evidence="4 5">
    <name type="scientific">Collybia nuda</name>
    <dbReference type="NCBI Taxonomy" id="64659"/>
    <lineage>
        <taxon>Eukaryota</taxon>
        <taxon>Fungi</taxon>
        <taxon>Dikarya</taxon>
        <taxon>Basidiomycota</taxon>
        <taxon>Agaricomycotina</taxon>
        <taxon>Agaricomycetes</taxon>
        <taxon>Agaricomycetidae</taxon>
        <taxon>Agaricales</taxon>
        <taxon>Tricholomatineae</taxon>
        <taxon>Clitocybaceae</taxon>
        <taxon>Collybia</taxon>
    </lineage>
</organism>
<name>A0A9P6CFV9_9AGAR</name>
<dbReference type="Pfam" id="PF00168">
    <property type="entry name" value="C2"/>
    <property type="match status" value="1"/>
</dbReference>
<feature type="domain" description="C2" evidence="3">
    <location>
        <begin position="9"/>
        <end position="106"/>
    </location>
</feature>
<evidence type="ECO:0000313" key="5">
    <source>
        <dbReference type="Proteomes" id="UP000807353"/>
    </source>
</evidence>
<feature type="compositionally biased region" description="Basic and acidic residues" evidence="1">
    <location>
        <begin position="188"/>
        <end position="197"/>
    </location>
</feature>
<dbReference type="EMBL" id="MU150296">
    <property type="protein sequence ID" value="KAF9460600.1"/>
    <property type="molecule type" value="Genomic_DNA"/>
</dbReference>
<dbReference type="Proteomes" id="UP000807353">
    <property type="component" value="Unassembled WGS sequence"/>
</dbReference>
<keyword evidence="2" id="KW-1133">Transmembrane helix</keyword>
<dbReference type="OrthoDB" id="2642524at2759"/>
<evidence type="ECO:0000259" key="3">
    <source>
        <dbReference type="Pfam" id="PF00168"/>
    </source>
</evidence>
<proteinExistence type="predicted"/>
<evidence type="ECO:0000256" key="1">
    <source>
        <dbReference type="SAM" id="MobiDB-lite"/>
    </source>
</evidence>
<keyword evidence="5" id="KW-1185">Reference proteome</keyword>
<gene>
    <name evidence="4" type="ORF">BDZ94DRAFT_892363</name>
</gene>
<dbReference type="InterPro" id="IPR000008">
    <property type="entry name" value="C2_dom"/>
</dbReference>
<feature type="transmembrane region" description="Helical" evidence="2">
    <location>
        <begin position="364"/>
        <end position="384"/>
    </location>
</feature>
<sequence>MEEHSAWSFTVIKAQGLRLLHSQKSWRAIITVEVDERKHETVLGIDGQNPNLKEKFYLQEAIVDSKVQISVWNRSESKKKSKKRNLLATASHTLGELFNSQEGPKSSTLPQCIVTTQFNTHFYLDLKVPLACHAMTKRAALSRGKRRDEVALYLRLKPPAHLNPRDERDEIHQALEESETDSISNPESNDHPWRDDDTLLELSPRSGNQVRKRKTRGYTVDSDNPPLSVSEDGFDDGSTPFFKDGWDGENEFLEDDLFGPKPGAEEALVVSGAQQALGILPQHTEEVPISTDLNFIECALASFTVYRELRTANCTDHFEQVFMRLRTEWTYVGTMLVAFSGVNTTVFAISPDAIFTVDSYARRAVAASSIASGLGTACVSWIIFRYNWIDTETFKTRTKDVLGLYFFFSLSARLPSICLFLSAVFLMAFLTLVAFDAWPEGVLAVSFLVGFIMTLQFLAYGTKCVFDGTIMCISSVRRICMRQKDIDT</sequence>
<keyword evidence="2" id="KW-0472">Membrane</keyword>
<evidence type="ECO:0000313" key="4">
    <source>
        <dbReference type="EMBL" id="KAF9460600.1"/>
    </source>
</evidence>
<protein>
    <recommendedName>
        <fullName evidence="3">C2 domain-containing protein</fullName>
    </recommendedName>
</protein>
<dbReference type="Gene3D" id="2.60.40.150">
    <property type="entry name" value="C2 domain"/>
    <property type="match status" value="1"/>
</dbReference>
<feature type="transmembrane region" description="Helical" evidence="2">
    <location>
        <begin position="404"/>
        <end position="435"/>
    </location>
</feature>
<feature type="transmembrane region" description="Helical" evidence="2">
    <location>
        <begin position="441"/>
        <end position="461"/>
    </location>
</feature>